<evidence type="ECO:0000313" key="6">
    <source>
        <dbReference type="EMBL" id="TPX32345.1"/>
    </source>
</evidence>
<organism evidence="6 7">
    <name type="scientific">Synchytrium microbalum</name>
    <dbReference type="NCBI Taxonomy" id="1806994"/>
    <lineage>
        <taxon>Eukaryota</taxon>
        <taxon>Fungi</taxon>
        <taxon>Fungi incertae sedis</taxon>
        <taxon>Chytridiomycota</taxon>
        <taxon>Chytridiomycota incertae sedis</taxon>
        <taxon>Chytridiomycetes</taxon>
        <taxon>Synchytriales</taxon>
        <taxon>Synchytriaceae</taxon>
        <taxon>Synchytrium</taxon>
    </lineage>
</organism>
<feature type="chain" id="PRO_5021506921" description="LysM domain-containing protein" evidence="4">
    <location>
        <begin position="22"/>
        <end position="653"/>
    </location>
</feature>
<dbReference type="Pfam" id="PF01476">
    <property type="entry name" value="LysM"/>
    <property type="match status" value="3"/>
</dbReference>
<dbReference type="PROSITE" id="PS51782">
    <property type="entry name" value="LYSM"/>
    <property type="match status" value="5"/>
</dbReference>
<evidence type="ECO:0000256" key="2">
    <source>
        <dbReference type="ARBA" id="ARBA00023026"/>
    </source>
</evidence>
<keyword evidence="2" id="KW-0843">Virulence</keyword>
<keyword evidence="4" id="KW-0732">Signal</keyword>
<feature type="signal peptide" evidence="4">
    <location>
        <begin position="1"/>
        <end position="21"/>
    </location>
</feature>
<dbReference type="InterPro" id="IPR018392">
    <property type="entry name" value="LysM"/>
</dbReference>
<keyword evidence="1" id="KW-0147">Chitin-binding</keyword>
<dbReference type="STRING" id="1806994.A0A507C447"/>
<dbReference type="InterPro" id="IPR052210">
    <property type="entry name" value="LysM1-like"/>
</dbReference>
<dbReference type="PANTHER" id="PTHR34997">
    <property type="entry name" value="AM15"/>
    <property type="match status" value="1"/>
</dbReference>
<dbReference type="PANTHER" id="PTHR34997:SF1">
    <property type="entry name" value="PEPTIDOGLYCAN-BINDING LYSIN DOMAIN"/>
    <property type="match status" value="1"/>
</dbReference>
<evidence type="ECO:0000259" key="5">
    <source>
        <dbReference type="PROSITE" id="PS51782"/>
    </source>
</evidence>
<gene>
    <name evidence="6" type="ORF">SmJEL517_g04498</name>
</gene>
<feature type="compositionally biased region" description="Pro residues" evidence="3">
    <location>
        <begin position="341"/>
        <end position="350"/>
    </location>
</feature>
<dbReference type="GO" id="GO:0008061">
    <property type="term" value="F:chitin binding"/>
    <property type="evidence" value="ECO:0007669"/>
    <property type="project" value="UniProtKB-KW"/>
</dbReference>
<comment type="caution">
    <text evidence="6">The sequence shown here is derived from an EMBL/GenBank/DDBJ whole genome shotgun (WGS) entry which is preliminary data.</text>
</comment>
<feature type="domain" description="LysM" evidence="5">
    <location>
        <begin position="436"/>
        <end position="482"/>
    </location>
</feature>
<protein>
    <recommendedName>
        <fullName evidence="5">LysM domain-containing protein</fullName>
    </recommendedName>
</protein>
<reference evidence="6 7" key="1">
    <citation type="journal article" date="2019" name="Sci. Rep.">
        <title>Comparative genomics of chytrid fungi reveal insights into the obligate biotrophic and pathogenic lifestyle of Synchytrium endobioticum.</title>
        <authorList>
            <person name="van de Vossenberg B.T.L.H."/>
            <person name="Warris S."/>
            <person name="Nguyen H.D.T."/>
            <person name="van Gent-Pelzer M.P.E."/>
            <person name="Joly D.L."/>
            <person name="van de Geest H.C."/>
            <person name="Bonants P.J.M."/>
            <person name="Smith D.S."/>
            <person name="Levesque C.A."/>
            <person name="van der Lee T.A.J."/>
        </authorList>
    </citation>
    <scope>NUCLEOTIDE SEQUENCE [LARGE SCALE GENOMIC DNA]</scope>
    <source>
        <strain evidence="6 7">JEL517</strain>
    </source>
</reference>
<feature type="compositionally biased region" description="Pro residues" evidence="3">
    <location>
        <begin position="307"/>
        <end position="325"/>
    </location>
</feature>
<feature type="domain" description="LysM" evidence="5">
    <location>
        <begin position="180"/>
        <end position="233"/>
    </location>
</feature>
<dbReference type="CDD" id="cd00118">
    <property type="entry name" value="LysM"/>
    <property type="match status" value="1"/>
</dbReference>
<dbReference type="Proteomes" id="UP000319731">
    <property type="component" value="Unassembled WGS sequence"/>
</dbReference>
<feature type="domain" description="LysM" evidence="5">
    <location>
        <begin position="582"/>
        <end position="628"/>
    </location>
</feature>
<keyword evidence="7" id="KW-1185">Reference proteome</keyword>
<evidence type="ECO:0000256" key="1">
    <source>
        <dbReference type="ARBA" id="ARBA00022669"/>
    </source>
</evidence>
<proteinExistence type="predicted"/>
<feature type="domain" description="LysM" evidence="5">
    <location>
        <begin position="255"/>
        <end position="301"/>
    </location>
</feature>
<accession>A0A507C447</accession>
<sequence>MNLATLLLSFVSFSITSNALAVVDNTVQLSSYPQYKDCKAVYIVQANEACFDVAVKFNHQGPDPAANLMQLNSELFGTSLDCNNLNVGIVVCVDCEGKPYCPYHVANDCTKVHKCEKGDTLNTLASIYGVSNKSDFAQFNLGLQVEINVYPEHQVCVIPPTKPPPYTPQYGKVPDGACARTHVLQNGDNCYDLAVNNNMQGPDPAARLISINQRILGMNFNCAALPVGATVCVDCMRIGVAASDCPYHLSQTCSKIHTVAEGETLTTIAQANGMADAKGLLPLNPGLDLDAFIYAANTVCTQGTPNMNPPNQNPPPSPNNNPTPQTPNTRPSPVVNAPNPNYVPGPQPTGPPLGACPHTYVVKQGGEKCFDIGVNFNQQGPDPAQKLVSMNQRLLGVTLNCQNQNVLQAGVTICVDCTNTGGATDCPYHLSQGCTKVYTIVAGDELNKIAMMNGLRNGSDLLPLNPGLNLDLVIFPGNHVCVVNPAFAMGPAANNNQPKPVSSGIPVGAVGVPAAPARGDCPKTYVVNQDPAAKILSLNQRLLNVSLNCGAPLQAGTTVCVGCLNNVGTTDCPFMMSATCTSVHMVATGETFNSIAMANGFTNGASLVALNPGIDINSPLVAGNKVCVKASGAPGNGVGLGGGTMPYPNLPPI</sequence>
<feature type="region of interest" description="Disordered" evidence="3">
    <location>
        <begin position="303"/>
        <end position="350"/>
    </location>
</feature>
<dbReference type="RefSeq" id="XP_031023570.1">
    <property type="nucleotide sequence ID" value="XM_031170426.1"/>
</dbReference>
<evidence type="ECO:0000256" key="4">
    <source>
        <dbReference type="SAM" id="SignalP"/>
    </source>
</evidence>
<dbReference type="GeneID" id="42005723"/>
<feature type="compositionally biased region" description="Low complexity" evidence="3">
    <location>
        <begin position="326"/>
        <end position="340"/>
    </location>
</feature>
<dbReference type="Gene3D" id="3.10.350.10">
    <property type="entry name" value="LysM domain"/>
    <property type="match status" value="6"/>
</dbReference>
<dbReference type="OrthoDB" id="2128882at2759"/>
<evidence type="ECO:0000256" key="3">
    <source>
        <dbReference type="SAM" id="MobiDB-lite"/>
    </source>
</evidence>
<dbReference type="AlphaFoldDB" id="A0A507C447"/>
<dbReference type="InterPro" id="IPR036779">
    <property type="entry name" value="LysM_dom_sf"/>
</dbReference>
<feature type="domain" description="LysM" evidence="5">
    <location>
        <begin position="111"/>
        <end position="157"/>
    </location>
</feature>
<name>A0A507C447_9FUNG</name>
<evidence type="ECO:0000313" key="7">
    <source>
        <dbReference type="Proteomes" id="UP000319731"/>
    </source>
</evidence>
<dbReference type="EMBL" id="QEAO01000031">
    <property type="protein sequence ID" value="TPX32345.1"/>
    <property type="molecule type" value="Genomic_DNA"/>
</dbReference>
<dbReference type="SMART" id="SM00257">
    <property type="entry name" value="LysM"/>
    <property type="match status" value="6"/>
</dbReference>